<comment type="caution">
    <text evidence="7">The sequence shown here is derived from an EMBL/GenBank/DDBJ whole genome shotgun (WGS) entry which is preliminary data.</text>
</comment>
<feature type="chain" id="PRO_5044962719" description="Dipeptidyl-peptidase" evidence="6">
    <location>
        <begin position="19"/>
        <end position="718"/>
    </location>
</feature>
<dbReference type="InterPro" id="IPR019500">
    <property type="entry name" value="Pep_S46"/>
</dbReference>
<evidence type="ECO:0000313" key="8">
    <source>
        <dbReference type="Proteomes" id="UP001203212"/>
    </source>
</evidence>
<evidence type="ECO:0000256" key="6">
    <source>
        <dbReference type="RuleBase" id="RU366067"/>
    </source>
</evidence>
<evidence type="ECO:0000256" key="5">
    <source>
        <dbReference type="ARBA" id="ARBA00022801"/>
    </source>
</evidence>
<evidence type="ECO:0000256" key="2">
    <source>
        <dbReference type="ARBA" id="ARBA00022438"/>
    </source>
</evidence>
<dbReference type="PANTHER" id="PTHR38469:SF1">
    <property type="entry name" value="PERIPLASMIC PEPTIDASE SUBFAMILY S1B"/>
    <property type="match status" value="1"/>
</dbReference>
<dbReference type="EMBL" id="JAKILK010000002">
    <property type="protein sequence ID" value="MCL1116611.1"/>
    <property type="molecule type" value="Genomic_DNA"/>
</dbReference>
<proteinExistence type="inferred from homology"/>
<reference evidence="7 8" key="1">
    <citation type="submission" date="2022-01" db="EMBL/GenBank/DDBJ databases">
        <title>Whole genome-based taxonomy of the Shewanellaceae.</title>
        <authorList>
            <person name="Martin-Rodriguez A.J."/>
        </authorList>
    </citation>
    <scope>NUCLEOTIDE SEQUENCE [LARGE SCALE GENOMIC DNA]</scope>
    <source>
        <strain evidence="7 8">JCM 17801</strain>
    </source>
</reference>
<evidence type="ECO:0000256" key="4">
    <source>
        <dbReference type="ARBA" id="ARBA00022729"/>
    </source>
</evidence>
<dbReference type="PANTHER" id="PTHR38469">
    <property type="entry name" value="PERIPLASMIC PEPTIDASE SUBFAMILY S1B"/>
    <property type="match status" value="1"/>
</dbReference>
<feature type="signal peptide" evidence="6">
    <location>
        <begin position="1"/>
        <end position="18"/>
    </location>
</feature>
<dbReference type="InterPro" id="IPR009003">
    <property type="entry name" value="Peptidase_S1_PA"/>
</dbReference>
<dbReference type="SUPFAM" id="SSF50494">
    <property type="entry name" value="Trypsin-like serine proteases"/>
    <property type="match status" value="1"/>
</dbReference>
<keyword evidence="8" id="KW-1185">Reference proteome</keyword>
<gene>
    <name evidence="7" type="ORF">L2689_05035</name>
</gene>
<organism evidence="7 8">
    <name type="scientific">Shewanella aestuarii</name>
    <dbReference type="NCBI Taxonomy" id="1028752"/>
    <lineage>
        <taxon>Bacteria</taxon>
        <taxon>Pseudomonadati</taxon>
        <taxon>Pseudomonadota</taxon>
        <taxon>Gammaproteobacteria</taxon>
        <taxon>Alteromonadales</taxon>
        <taxon>Shewanellaceae</taxon>
        <taxon>Shewanella</taxon>
    </lineage>
</organism>
<protein>
    <recommendedName>
        <fullName evidence="6">Dipeptidyl-peptidase</fullName>
        <ecNumber evidence="6">3.4.14.-</ecNumber>
    </recommendedName>
</protein>
<dbReference type="RefSeq" id="WP_188840186.1">
    <property type="nucleotide sequence ID" value="NZ_BMOT01000002.1"/>
</dbReference>
<keyword evidence="2 6" id="KW-0031">Aminopeptidase</keyword>
<name>A0ABT0L023_9GAMM</name>
<evidence type="ECO:0000256" key="3">
    <source>
        <dbReference type="ARBA" id="ARBA00022670"/>
    </source>
</evidence>
<dbReference type="Pfam" id="PF10459">
    <property type="entry name" value="Peptidase_S46"/>
    <property type="match status" value="1"/>
</dbReference>
<keyword evidence="4 6" id="KW-0732">Signal</keyword>
<evidence type="ECO:0000256" key="1">
    <source>
        <dbReference type="ARBA" id="ARBA00010491"/>
    </source>
</evidence>
<evidence type="ECO:0000313" key="7">
    <source>
        <dbReference type="EMBL" id="MCL1116611.1"/>
    </source>
</evidence>
<comment type="function">
    <text evidence="6">Catalyzes the removal of dipeptides from the N-terminus of oligopeptides.</text>
</comment>
<sequence length="718" mass="80712">MKKWLLTAAIAASFTAQADEGMWQPHQLPAMADMLKEKGLEIDAKSISKLTEFPMNAVISLGGCTASFVSPKGLVVTNHHCAYGSIQYNSTPEKNLLKEGFLAKTYQEELPATPGSRVYVTEAVTDVTSKVKNGQMAKVGNDFYAGIEQQEKALVAECEQEAGYRCQVYSFHGGLEYYLVKQLEIRDVRLTYNPAGSVGKYGGDIDNWMWPRHTGDFSFYRAYVGKDGKPADFHKDNVPYEPKSFLKVSAKGVSDGDFVMVAGYPGRTNRYRTANEVENQFEWAYPEGKVLRERLIEIIKDTAPEGSDERIKYESAIAGLANYAKNFTSMIEFYGKSTMLDDRKSLEQKLAKWIKADKKRQSKYGEVLVQLDKLIAKGEQGQERDLLMSYMGYSTMINASDSLYRLANEKTLPDMEREPGYQERDMTQFISGMERIERRYAASVDKAMLTDLIIKYAALPSDQRLTAFDKAFGIDNNFDQAKLIKTLDTMYANTTLSDKETRMAWINKSVADFKKSNDPFIQYAVSTYEERMAREKARKQLAGDLMKVRPQYMDAIIAYNRELGKPVYADANSSLRVSIGNVKGYSPQDGLVAVPFTRLEGIVAKDTGVDPFDAPAKQLELIKQKQYGDYYVKSIDSVPVNFLSTLDTTGGNSGSPTLNGRAELVGLLFDGVYESIIGDWGYDDQSNRSIQVDSRYMLWVMEHLDNADNLLAEMEIVK</sequence>
<dbReference type="EC" id="3.4.14.-" evidence="6"/>
<dbReference type="Proteomes" id="UP001203212">
    <property type="component" value="Unassembled WGS sequence"/>
</dbReference>
<keyword evidence="3 6" id="KW-0645">Protease</keyword>
<accession>A0ABT0L023</accession>
<comment type="similarity">
    <text evidence="1 6">Belongs to the peptidase S46 family.</text>
</comment>
<keyword evidence="6" id="KW-0720">Serine protease</keyword>
<keyword evidence="5 6" id="KW-0378">Hydrolase</keyword>